<proteinExistence type="inferred from homology"/>
<dbReference type="SUPFAM" id="SSF51905">
    <property type="entry name" value="FAD/NAD(P)-binding domain"/>
    <property type="match status" value="1"/>
</dbReference>
<organism evidence="8 9">
    <name type="scientific">Sporothrix bragantina</name>
    <dbReference type="NCBI Taxonomy" id="671064"/>
    <lineage>
        <taxon>Eukaryota</taxon>
        <taxon>Fungi</taxon>
        <taxon>Dikarya</taxon>
        <taxon>Ascomycota</taxon>
        <taxon>Pezizomycotina</taxon>
        <taxon>Sordariomycetes</taxon>
        <taxon>Sordariomycetidae</taxon>
        <taxon>Ophiostomatales</taxon>
        <taxon>Ophiostomataceae</taxon>
        <taxon>Sporothrix</taxon>
    </lineage>
</organism>
<keyword evidence="4" id="KW-0560">Oxidoreductase</keyword>
<evidence type="ECO:0000259" key="7">
    <source>
        <dbReference type="Pfam" id="PF01494"/>
    </source>
</evidence>
<name>A0ABP0B9S2_9PEZI</name>
<evidence type="ECO:0000256" key="4">
    <source>
        <dbReference type="ARBA" id="ARBA00023002"/>
    </source>
</evidence>
<protein>
    <recommendedName>
        <fullName evidence="7">FAD-binding domain-containing protein</fullName>
    </recommendedName>
</protein>
<keyword evidence="2" id="KW-0285">Flavoprotein</keyword>
<dbReference type="Proteomes" id="UP001642406">
    <property type="component" value="Unassembled WGS sequence"/>
</dbReference>
<feature type="compositionally biased region" description="Polar residues" evidence="6">
    <location>
        <begin position="409"/>
        <end position="420"/>
    </location>
</feature>
<reference evidence="8 9" key="1">
    <citation type="submission" date="2024-01" db="EMBL/GenBank/DDBJ databases">
        <authorList>
            <person name="Allen C."/>
            <person name="Tagirdzhanova G."/>
        </authorList>
    </citation>
    <scope>NUCLEOTIDE SEQUENCE [LARGE SCALE GENOMIC DNA]</scope>
</reference>
<evidence type="ECO:0000256" key="1">
    <source>
        <dbReference type="ARBA" id="ARBA00007992"/>
    </source>
</evidence>
<dbReference type="PANTHER" id="PTHR13789">
    <property type="entry name" value="MONOOXYGENASE"/>
    <property type="match status" value="1"/>
</dbReference>
<evidence type="ECO:0000256" key="3">
    <source>
        <dbReference type="ARBA" id="ARBA00022827"/>
    </source>
</evidence>
<evidence type="ECO:0000256" key="6">
    <source>
        <dbReference type="SAM" id="MobiDB-lite"/>
    </source>
</evidence>
<dbReference type="EMBL" id="CAWUHC010000016">
    <property type="protein sequence ID" value="CAK7215961.1"/>
    <property type="molecule type" value="Genomic_DNA"/>
</dbReference>
<dbReference type="SUPFAM" id="SSF54373">
    <property type="entry name" value="FAD-linked reductases, C-terminal domain"/>
    <property type="match status" value="1"/>
</dbReference>
<evidence type="ECO:0000256" key="5">
    <source>
        <dbReference type="ARBA" id="ARBA00023033"/>
    </source>
</evidence>
<evidence type="ECO:0000256" key="2">
    <source>
        <dbReference type="ARBA" id="ARBA00022630"/>
    </source>
</evidence>
<feature type="region of interest" description="Disordered" evidence="6">
    <location>
        <begin position="388"/>
        <end position="424"/>
    </location>
</feature>
<gene>
    <name evidence="8" type="ORF">SBRCBS47491_002669</name>
</gene>
<sequence>MSRPLNVVIVGAGIGGLAAAVAISRAVKPTPKITILEAAKELSEIGAGIQVAPNMTRVLVDRLGLGDAMAQHGVVPRYVRQLRWQDSTELTRFNLNGDDGDDRCMRAFGHRYYYLHRCDLQSMLLTRATELGAEIVTSAVAVHYEHTTGGNEDGEKESVTCVDGRTFTADVVIAADGARSRLSAFVLGARVPVTPTGDSAYRATLPREAVLDDPDLASLGFENGAVVWLGPGAHVIGYLVRGGSVFNMVILVPDCPGQVNEETWKLKGDPEQLRLHFEGWDWRLRKLLSKIDVTYLWNLRDRPMLERWLAPGTEEDGGNLVLLGDAAHPMLPYAGQGAASAAEDAVALAECLAHATNKAWPLRKALTIYQHVRRPRTDSMRMAGQLNREHFHMEDGPGQQERDRKMNEASDSQKQPSQLNDPEKLQALYGYDIYAEIRRALEEAS</sequence>
<feature type="compositionally biased region" description="Basic and acidic residues" evidence="6">
    <location>
        <begin position="388"/>
        <end position="408"/>
    </location>
</feature>
<feature type="domain" description="FAD-binding" evidence="7">
    <location>
        <begin position="6"/>
        <end position="182"/>
    </location>
</feature>
<keyword evidence="5" id="KW-0503">Monooxygenase</keyword>
<dbReference type="InterPro" id="IPR036188">
    <property type="entry name" value="FAD/NAD-bd_sf"/>
</dbReference>
<dbReference type="InterPro" id="IPR002938">
    <property type="entry name" value="FAD-bd"/>
</dbReference>
<comment type="caution">
    <text evidence="8">The sequence shown here is derived from an EMBL/GenBank/DDBJ whole genome shotgun (WGS) entry which is preliminary data.</text>
</comment>
<comment type="similarity">
    <text evidence="1">Belongs to the paxM FAD-dependent monooxygenase family.</text>
</comment>
<dbReference type="InterPro" id="IPR050493">
    <property type="entry name" value="FAD-dep_Monooxygenase_BioMet"/>
</dbReference>
<dbReference type="PRINTS" id="PR00420">
    <property type="entry name" value="RNGMNOXGNASE"/>
</dbReference>
<dbReference type="Gene3D" id="3.50.50.60">
    <property type="entry name" value="FAD/NAD(P)-binding domain"/>
    <property type="match status" value="1"/>
</dbReference>
<dbReference type="Pfam" id="PF01494">
    <property type="entry name" value="FAD_binding_3"/>
    <property type="match status" value="2"/>
</dbReference>
<evidence type="ECO:0000313" key="8">
    <source>
        <dbReference type="EMBL" id="CAK7215961.1"/>
    </source>
</evidence>
<accession>A0ABP0B9S2</accession>
<dbReference type="PANTHER" id="PTHR13789:SF147">
    <property type="entry name" value="PUTATIVE (AFU_ORTHOLOGUE AFUA_2G01950)-RELATED"/>
    <property type="match status" value="1"/>
</dbReference>
<keyword evidence="9" id="KW-1185">Reference proteome</keyword>
<evidence type="ECO:0000313" key="9">
    <source>
        <dbReference type="Proteomes" id="UP001642406"/>
    </source>
</evidence>
<feature type="domain" description="FAD-binding" evidence="7">
    <location>
        <begin position="318"/>
        <end position="378"/>
    </location>
</feature>
<keyword evidence="3" id="KW-0274">FAD</keyword>